<protein>
    <recommendedName>
        <fullName evidence="8">Peptidase S54 rhomboid domain-containing protein</fullName>
    </recommendedName>
</protein>
<dbReference type="Pfam" id="PF01694">
    <property type="entry name" value="Rhomboid"/>
    <property type="match status" value="1"/>
</dbReference>
<evidence type="ECO:0000256" key="2">
    <source>
        <dbReference type="ARBA" id="ARBA00022475"/>
    </source>
</evidence>
<evidence type="ECO:0000256" key="5">
    <source>
        <dbReference type="ARBA" id="ARBA00022989"/>
    </source>
</evidence>
<keyword evidence="4 7" id="KW-0812">Transmembrane</keyword>
<feature type="transmembrane region" description="Helical" evidence="7">
    <location>
        <begin position="108"/>
        <end position="132"/>
    </location>
</feature>
<evidence type="ECO:0000256" key="7">
    <source>
        <dbReference type="SAM" id="Phobius"/>
    </source>
</evidence>
<evidence type="ECO:0000259" key="8">
    <source>
        <dbReference type="Pfam" id="PF01694"/>
    </source>
</evidence>
<evidence type="ECO:0000313" key="9">
    <source>
        <dbReference type="EMBL" id="SVA75035.1"/>
    </source>
</evidence>
<dbReference type="PANTHER" id="PTHR43066">
    <property type="entry name" value="RHOMBOID-RELATED PROTEIN"/>
    <property type="match status" value="1"/>
</dbReference>
<dbReference type="GO" id="GO:0004252">
    <property type="term" value="F:serine-type endopeptidase activity"/>
    <property type="evidence" value="ECO:0007669"/>
    <property type="project" value="InterPro"/>
</dbReference>
<dbReference type="InterPro" id="IPR022764">
    <property type="entry name" value="Peptidase_S54_rhomboid_dom"/>
</dbReference>
<dbReference type="PANTHER" id="PTHR43066:SF26">
    <property type="entry name" value="RHOMBOID PROTEASE GLPG"/>
    <property type="match status" value="1"/>
</dbReference>
<feature type="transmembrane region" description="Helical" evidence="7">
    <location>
        <begin position="56"/>
        <end position="74"/>
    </location>
</feature>
<keyword evidence="3" id="KW-0997">Cell inner membrane</keyword>
<evidence type="ECO:0000256" key="1">
    <source>
        <dbReference type="ARBA" id="ARBA00004141"/>
    </source>
</evidence>
<dbReference type="InterPro" id="IPR035952">
    <property type="entry name" value="Rhomboid-like_sf"/>
</dbReference>
<dbReference type="FunFam" id="1.20.1540.10:FF:000027">
    <property type="entry name" value="Rhomboid family intramembrane serine protease"/>
    <property type="match status" value="1"/>
</dbReference>
<evidence type="ECO:0000256" key="4">
    <source>
        <dbReference type="ARBA" id="ARBA00022692"/>
    </source>
</evidence>
<keyword evidence="2" id="KW-1003">Cell membrane</keyword>
<feature type="transmembrane region" description="Helical" evidence="7">
    <location>
        <begin position="80"/>
        <end position="99"/>
    </location>
</feature>
<sequence>VVPASLLGDKPSAIPASLTIISSMFMHGGWMHLMSNMVYLWIFGDNIEDSMGRGKFVLFYLLCGLAAALTQAMIDPTSEVPMIGASGAIAGILGAYLVLHPKANVNVLFWIIIFITTVRVPAFIVLGVWIVGQFFSVAGGGDTGVAYLAHIGGFITGMLLIPLFKKPSVRILEGANSRPFESKPFTLEQLIPDNKSKGFMEDFIDKANRDKKH</sequence>
<comment type="subcellular location">
    <subcellularLocation>
        <location evidence="1">Membrane</location>
        <topology evidence="1">Multi-pass membrane protein</topology>
    </subcellularLocation>
</comment>
<feature type="transmembrane region" description="Helical" evidence="7">
    <location>
        <begin position="20"/>
        <end position="44"/>
    </location>
</feature>
<name>A0A381YDF7_9ZZZZ</name>
<keyword evidence="5 7" id="KW-1133">Transmembrane helix</keyword>
<feature type="non-terminal residue" evidence="9">
    <location>
        <position position="1"/>
    </location>
</feature>
<reference evidence="9" key="1">
    <citation type="submission" date="2018-05" db="EMBL/GenBank/DDBJ databases">
        <authorList>
            <person name="Lanie J.A."/>
            <person name="Ng W.-L."/>
            <person name="Kazmierczak K.M."/>
            <person name="Andrzejewski T.M."/>
            <person name="Davidsen T.M."/>
            <person name="Wayne K.J."/>
            <person name="Tettelin H."/>
            <person name="Glass J.I."/>
            <person name="Rusch D."/>
            <person name="Podicherti R."/>
            <person name="Tsui H.-C.T."/>
            <person name="Winkler M.E."/>
        </authorList>
    </citation>
    <scope>NUCLEOTIDE SEQUENCE</scope>
</reference>
<dbReference type="SUPFAM" id="SSF144091">
    <property type="entry name" value="Rhomboid-like"/>
    <property type="match status" value="1"/>
</dbReference>
<dbReference type="AlphaFoldDB" id="A0A381YDF7"/>
<dbReference type="GO" id="GO:0016020">
    <property type="term" value="C:membrane"/>
    <property type="evidence" value="ECO:0007669"/>
    <property type="project" value="UniProtKB-SubCell"/>
</dbReference>
<feature type="domain" description="Peptidase S54 rhomboid" evidence="8">
    <location>
        <begin position="19"/>
        <end position="164"/>
    </location>
</feature>
<proteinExistence type="predicted"/>
<dbReference type="Gene3D" id="1.20.1540.10">
    <property type="entry name" value="Rhomboid-like"/>
    <property type="match status" value="1"/>
</dbReference>
<accession>A0A381YDF7</accession>
<keyword evidence="6 7" id="KW-0472">Membrane</keyword>
<evidence type="ECO:0000256" key="3">
    <source>
        <dbReference type="ARBA" id="ARBA00022519"/>
    </source>
</evidence>
<organism evidence="9">
    <name type="scientific">marine metagenome</name>
    <dbReference type="NCBI Taxonomy" id="408172"/>
    <lineage>
        <taxon>unclassified sequences</taxon>
        <taxon>metagenomes</taxon>
        <taxon>ecological metagenomes</taxon>
    </lineage>
</organism>
<feature type="transmembrane region" description="Helical" evidence="7">
    <location>
        <begin position="144"/>
        <end position="164"/>
    </location>
</feature>
<gene>
    <name evidence="9" type="ORF">METZ01_LOCUS127889</name>
</gene>
<evidence type="ECO:0000256" key="6">
    <source>
        <dbReference type="ARBA" id="ARBA00023136"/>
    </source>
</evidence>
<dbReference type="EMBL" id="UINC01017967">
    <property type="protein sequence ID" value="SVA75035.1"/>
    <property type="molecule type" value="Genomic_DNA"/>
</dbReference>